<dbReference type="PROSITE" id="PS50294">
    <property type="entry name" value="WD_REPEATS_REGION"/>
    <property type="match status" value="2"/>
</dbReference>
<accession>A0A0L0FNH1</accession>
<dbReference type="Pfam" id="PF00400">
    <property type="entry name" value="WD40"/>
    <property type="match status" value="4"/>
</dbReference>
<keyword evidence="5" id="KW-0539">Nucleus</keyword>
<dbReference type="PANTHER" id="PTHR19924">
    <property type="entry name" value="UTP15 U3 SMALL NUCLEOLAR RNA-ASSOCIATED PROTEIN 15 FAMILY MEMBER"/>
    <property type="match status" value="1"/>
</dbReference>
<dbReference type="eggNOG" id="KOG0310">
    <property type="taxonomic scope" value="Eukaryota"/>
</dbReference>
<name>A0A0L0FNH1_9EUKA</name>
<dbReference type="GeneID" id="25909724"/>
<dbReference type="GO" id="GO:0006364">
    <property type="term" value="P:rRNA processing"/>
    <property type="evidence" value="ECO:0007669"/>
    <property type="project" value="UniProtKB-KW"/>
</dbReference>
<feature type="repeat" description="WD" evidence="6">
    <location>
        <begin position="162"/>
        <end position="204"/>
    </location>
</feature>
<sequence length="509" mass="56504">MSELTEYKKVAVKRFPRLSQRATAETRYWRKFKFPITVKEYGAISSISFCNAKPHDFAISSSTRVQVFAANTNKVKKTVSRFKDVAHSPHIRDDGKLMVAGDDSGLVQIFSMSSREVFRQFSTHIRPVRWTRFASFTGVVTGSDDMTVRGFDIPSGEETFCLKGHSDYVRCGAVNPASNDLVLSGSYDHTVKLWDTRTSECSMTMDHGAPVEDVLMFPGGGMVVSCGGNTIKVWDMLMGGRMVHSFSNHQKTVTSLGFDGSSNRLLSGSLDHHVKIYDVKNYKVVHSIKYSAPVMSLAMSPEDTHLVVGMADGTLSIRHKPNKSITNKGLAGDKAKKAPRGGTQQYFKRGQDTKASEDDFRVEVRRKKGLAEYDVFMKKFQYGLALDAALVHGRPVIIVSLIEELAHRDGLKIAISGRDEAALTPLLVFLLKHVNNPRYSSLLIEVTNMVLDVYARVLGKSQAIDELVLKLRNKVHQELEFQKRLMELSGAFELILAGGDAESRAAKAV</sequence>
<dbReference type="PANTHER" id="PTHR19924:SF26">
    <property type="entry name" value="U3 SMALL NUCLEOLAR RNA-ASSOCIATED PROTEIN 15 HOMOLOG"/>
    <property type="match status" value="1"/>
</dbReference>
<protein>
    <recommendedName>
        <fullName evidence="8">U3 small nucleolar RNA-associated protein 15 C-terminal domain-containing protein</fullName>
    </recommendedName>
</protein>
<dbReference type="OrthoDB" id="431715at2759"/>
<dbReference type="SUPFAM" id="SSF50978">
    <property type="entry name" value="WD40 repeat-like"/>
    <property type="match status" value="1"/>
</dbReference>
<dbReference type="GO" id="GO:0005730">
    <property type="term" value="C:nucleolus"/>
    <property type="evidence" value="ECO:0007669"/>
    <property type="project" value="UniProtKB-SubCell"/>
</dbReference>
<feature type="repeat" description="WD" evidence="6">
    <location>
        <begin position="246"/>
        <end position="287"/>
    </location>
</feature>
<dbReference type="SMART" id="SM00320">
    <property type="entry name" value="WD40"/>
    <property type="match status" value="6"/>
</dbReference>
<evidence type="ECO:0000256" key="3">
    <source>
        <dbReference type="ARBA" id="ARBA00022574"/>
    </source>
</evidence>
<dbReference type="InterPro" id="IPR019775">
    <property type="entry name" value="WD40_repeat_CS"/>
</dbReference>
<dbReference type="RefSeq" id="XP_014152249.1">
    <property type="nucleotide sequence ID" value="XM_014296774.1"/>
</dbReference>
<evidence type="ECO:0000313" key="9">
    <source>
        <dbReference type="EMBL" id="KNC78347.1"/>
    </source>
</evidence>
<evidence type="ECO:0000256" key="5">
    <source>
        <dbReference type="ARBA" id="ARBA00023242"/>
    </source>
</evidence>
<dbReference type="PROSITE" id="PS50082">
    <property type="entry name" value="WD_REPEATS_2"/>
    <property type="match status" value="2"/>
</dbReference>
<dbReference type="EMBL" id="KQ242507">
    <property type="protein sequence ID" value="KNC78347.1"/>
    <property type="molecule type" value="Genomic_DNA"/>
</dbReference>
<dbReference type="InterPro" id="IPR036322">
    <property type="entry name" value="WD40_repeat_dom_sf"/>
</dbReference>
<organism evidence="9 10">
    <name type="scientific">Sphaeroforma arctica JP610</name>
    <dbReference type="NCBI Taxonomy" id="667725"/>
    <lineage>
        <taxon>Eukaryota</taxon>
        <taxon>Ichthyosporea</taxon>
        <taxon>Ichthyophonida</taxon>
        <taxon>Sphaeroforma</taxon>
    </lineage>
</organism>
<evidence type="ECO:0000256" key="2">
    <source>
        <dbReference type="ARBA" id="ARBA00022552"/>
    </source>
</evidence>
<dbReference type="Pfam" id="PF09384">
    <property type="entry name" value="UTP15_C"/>
    <property type="match status" value="1"/>
</dbReference>
<keyword evidence="10" id="KW-1185">Reference proteome</keyword>
<evidence type="ECO:0000259" key="8">
    <source>
        <dbReference type="Pfam" id="PF09384"/>
    </source>
</evidence>
<dbReference type="Proteomes" id="UP000054560">
    <property type="component" value="Unassembled WGS sequence"/>
</dbReference>
<evidence type="ECO:0000313" key="10">
    <source>
        <dbReference type="Proteomes" id="UP000054560"/>
    </source>
</evidence>
<gene>
    <name evidence="9" type="ORF">SARC_09220</name>
</gene>
<evidence type="ECO:0000256" key="4">
    <source>
        <dbReference type="ARBA" id="ARBA00022737"/>
    </source>
</evidence>
<dbReference type="Gene3D" id="2.130.10.10">
    <property type="entry name" value="YVTN repeat-like/Quinoprotein amine dehydrogenase"/>
    <property type="match status" value="2"/>
</dbReference>
<dbReference type="CDD" id="cd00200">
    <property type="entry name" value="WD40"/>
    <property type="match status" value="1"/>
</dbReference>
<evidence type="ECO:0000256" key="6">
    <source>
        <dbReference type="PROSITE-ProRule" id="PRU00221"/>
    </source>
</evidence>
<dbReference type="InterPro" id="IPR015943">
    <property type="entry name" value="WD40/YVTN_repeat-like_dom_sf"/>
</dbReference>
<evidence type="ECO:0000256" key="1">
    <source>
        <dbReference type="ARBA" id="ARBA00004604"/>
    </source>
</evidence>
<keyword evidence="4" id="KW-0677">Repeat</keyword>
<dbReference type="STRING" id="667725.A0A0L0FNH1"/>
<dbReference type="InterPro" id="IPR001680">
    <property type="entry name" value="WD40_rpt"/>
</dbReference>
<keyword evidence="2" id="KW-0698">rRNA processing</keyword>
<feature type="region of interest" description="Disordered" evidence="7">
    <location>
        <begin position="322"/>
        <end position="350"/>
    </location>
</feature>
<reference evidence="9 10" key="1">
    <citation type="submission" date="2011-02" db="EMBL/GenBank/DDBJ databases">
        <title>The Genome Sequence of Sphaeroforma arctica JP610.</title>
        <authorList>
            <consortium name="The Broad Institute Genome Sequencing Platform"/>
            <person name="Russ C."/>
            <person name="Cuomo C."/>
            <person name="Young S.K."/>
            <person name="Zeng Q."/>
            <person name="Gargeya S."/>
            <person name="Alvarado L."/>
            <person name="Berlin A."/>
            <person name="Chapman S.B."/>
            <person name="Chen Z."/>
            <person name="Freedman E."/>
            <person name="Gellesch M."/>
            <person name="Goldberg J."/>
            <person name="Griggs A."/>
            <person name="Gujja S."/>
            <person name="Heilman E."/>
            <person name="Heiman D."/>
            <person name="Howarth C."/>
            <person name="Mehta T."/>
            <person name="Neiman D."/>
            <person name="Pearson M."/>
            <person name="Roberts A."/>
            <person name="Saif S."/>
            <person name="Shea T."/>
            <person name="Shenoy N."/>
            <person name="Sisk P."/>
            <person name="Stolte C."/>
            <person name="Sykes S."/>
            <person name="White J."/>
            <person name="Yandava C."/>
            <person name="Burger G."/>
            <person name="Gray M.W."/>
            <person name="Holland P.W.H."/>
            <person name="King N."/>
            <person name="Lang F.B.F."/>
            <person name="Roger A.J."/>
            <person name="Ruiz-Trillo I."/>
            <person name="Haas B."/>
            <person name="Nusbaum C."/>
            <person name="Birren B."/>
        </authorList>
    </citation>
    <scope>NUCLEOTIDE SEQUENCE [LARGE SCALE GENOMIC DNA]</scope>
    <source>
        <strain evidence="9 10">JP610</strain>
    </source>
</reference>
<dbReference type="GO" id="GO:0045943">
    <property type="term" value="P:positive regulation of transcription by RNA polymerase I"/>
    <property type="evidence" value="ECO:0007669"/>
    <property type="project" value="TreeGrafter"/>
</dbReference>
<comment type="subcellular location">
    <subcellularLocation>
        <location evidence="1">Nucleus</location>
        <location evidence="1">Nucleolus</location>
    </subcellularLocation>
</comment>
<keyword evidence="3 6" id="KW-0853">WD repeat</keyword>
<proteinExistence type="predicted"/>
<dbReference type="InterPro" id="IPR018983">
    <property type="entry name" value="U3_snoRNA-assocProt_15_C"/>
</dbReference>
<dbReference type="PROSITE" id="PS00678">
    <property type="entry name" value="WD_REPEATS_1"/>
    <property type="match status" value="1"/>
</dbReference>
<dbReference type="AlphaFoldDB" id="A0A0L0FNH1"/>
<feature type="domain" description="U3 small nucleolar RNA-associated protein 15 C-terminal" evidence="8">
    <location>
        <begin position="353"/>
        <end position="495"/>
    </location>
</feature>
<evidence type="ECO:0000256" key="7">
    <source>
        <dbReference type="SAM" id="MobiDB-lite"/>
    </source>
</evidence>